<feature type="non-terminal residue" evidence="1">
    <location>
        <position position="1"/>
    </location>
</feature>
<comment type="caution">
    <text evidence="1">The sequence shown here is derived from an EMBL/GenBank/DDBJ whole genome shotgun (WGS) entry which is preliminary data.</text>
</comment>
<keyword evidence="2" id="KW-1185">Reference proteome</keyword>
<evidence type="ECO:0000313" key="2">
    <source>
        <dbReference type="Proteomes" id="UP001215598"/>
    </source>
</evidence>
<sequence length="88" mass="9738">MLYLAVLTSNLGRQYTHVKAKGRTNHGSRSTSALETFLPRYTLPHFHSIPRRYSFCALSVCALSVALRIPRCTDPAPRGRGTPALDVP</sequence>
<protein>
    <submittedName>
        <fullName evidence="1">Uncharacterized protein</fullName>
    </submittedName>
</protein>
<dbReference type="AlphaFoldDB" id="A0AAD7M8V9"/>
<dbReference type="EMBL" id="JARKIB010000461">
    <property type="protein sequence ID" value="KAJ7705949.1"/>
    <property type="molecule type" value="Genomic_DNA"/>
</dbReference>
<accession>A0AAD7M8V9</accession>
<proteinExistence type="predicted"/>
<gene>
    <name evidence="1" type="ORF">B0H16DRAFT_1901658</name>
</gene>
<name>A0AAD7M8V9_9AGAR</name>
<evidence type="ECO:0000313" key="1">
    <source>
        <dbReference type="EMBL" id="KAJ7705949.1"/>
    </source>
</evidence>
<reference evidence="1" key="1">
    <citation type="submission" date="2023-03" db="EMBL/GenBank/DDBJ databases">
        <title>Massive genome expansion in bonnet fungi (Mycena s.s.) driven by repeated elements and novel gene families across ecological guilds.</title>
        <authorList>
            <consortium name="Lawrence Berkeley National Laboratory"/>
            <person name="Harder C.B."/>
            <person name="Miyauchi S."/>
            <person name="Viragh M."/>
            <person name="Kuo A."/>
            <person name="Thoen E."/>
            <person name="Andreopoulos B."/>
            <person name="Lu D."/>
            <person name="Skrede I."/>
            <person name="Drula E."/>
            <person name="Henrissat B."/>
            <person name="Morin E."/>
            <person name="Kohler A."/>
            <person name="Barry K."/>
            <person name="LaButti K."/>
            <person name="Morin E."/>
            <person name="Salamov A."/>
            <person name="Lipzen A."/>
            <person name="Mereny Z."/>
            <person name="Hegedus B."/>
            <person name="Baldrian P."/>
            <person name="Stursova M."/>
            <person name="Weitz H."/>
            <person name="Taylor A."/>
            <person name="Grigoriev I.V."/>
            <person name="Nagy L.G."/>
            <person name="Martin F."/>
            <person name="Kauserud H."/>
        </authorList>
    </citation>
    <scope>NUCLEOTIDE SEQUENCE</scope>
    <source>
        <strain evidence="1">CBHHK182m</strain>
    </source>
</reference>
<dbReference type="Proteomes" id="UP001215598">
    <property type="component" value="Unassembled WGS sequence"/>
</dbReference>
<organism evidence="1 2">
    <name type="scientific">Mycena metata</name>
    <dbReference type="NCBI Taxonomy" id="1033252"/>
    <lineage>
        <taxon>Eukaryota</taxon>
        <taxon>Fungi</taxon>
        <taxon>Dikarya</taxon>
        <taxon>Basidiomycota</taxon>
        <taxon>Agaricomycotina</taxon>
        <taxon>Agaricomycetes</taxon>
        <taxon>Agaricomycetidae</taxon>
        <taxon>Agaricales</taxon>
        <taxon>Marasmiineae</taxon>
        <taxon>Mycenaceae</taxon>
        <taxon>Mycena</taxon>
    </lineage>
</organism>